<dbReference type="PANTHER" id="PTHR10380">
    <property type="entry name" value="CUTICLE PROTEIN"/>
    <property type="match status" value="1"/>
</dbReference>
<proteinExistence type="predicted"/>
<evidence type="ECO:0000313" key="3">
    <source>
        <dbReference type="EMBL" id="CAH1104496.1"/>
    </source>
</evidence>
<reference evidence="3" key="1">
    <citation type="submission" date="2022-01" db="EMBL/GenBank/DDBJ databases">
        <authorList>
            <person name="King R."/>
        </authorList>
    </citation>
    <scope>NUCLEOTIDE SEQUENCE</scope>
</reference>
<dbReference type="AlphaFoldDB" id="A0A9P0GB36"/>
<evidence type="ECO:0000313" key="4">
    <source>
        <dbReference type="Proteomes" id="UP001153636"/>
    </source>
</evidence>
<keyword evidence="1 2" id="KW-0193">Cuticle</keyword>
<accession>A0A9P0GB36</accession>
<dbReference type="PROSITE" id="PS51155">
    <property type="entry name" value="CHIT_BIND_RR_2"/>
    <property type="match status" value="1"/>
</dbReference>
<dbReference type="GO" id="GO:0062129">
    <property type="term" value="C:chitin-based extracellular matrix"/>
    <property type="evidence" value="ECO:0007669"/>
    <property type="project" value="TreeGrafter"/>
</dbReference>
<dbReference type="InterPro" id="IPR050468">
    <property type="entry name" value="Cuticle_Struct_Prot"/>
</dbReference>
<name>A0A9P0GB36_9CUCU</name>
<dbReference type="InterPro" id="IPR000618">
    <property type="entry name" value="Insect_cuticle"/>
</dbReference>
<dbReference type="OrthoDB" id="7255276at2759"/>
<dbReference type="Pfam" id="PF00379">
    <property type="entry name" value="Chitin_bind_4"/>
    <property type="match status" value="1"/>
</dbReference>
<evidence type="ECO:0000256" key="1">
    <source>
        <dbReference type="ARBA" id="ARBA00022460"/>
    </source>
</evidence>
<sequence length="136" mass="15549">MVFDNKLTWKLDIDHILNRCNRGLNFLKSISKTWWGANVETSLIFNRSFETSNGISQQETGQLANQGSENEIMKVTGSYKFTWEGVTYTVTYVADENGFQPIAQLNDIQHKPEEKLHSVQKRTIDACVKAGDKDFE</sequence>
<dbReference type="Proteomes" id="UP001153636">
    <property type="component" value="Chromosome 17"/>
</dbReference>
<dbReference type="PANTHER" id="PTHR10380:SF218">
    <property type="entry name" value="ADULT CUTICLE PROTEIN 65AA-RELATED"/>
    <property type="match status" value="1"/>
</dbReference>
<evidence type="ECO:0000256" key="2">
    <source>
        <dbReference type="PROSITE-ProRule" id="PRU00497"/>
    </source>
</evidence>
<organism evidence="3 4">
    <name type="scientific">Psylliodes chrysocephalus</name>
    <dbReference type="NCBI Taxonomy" id="3402493"/>
    <lineage>
        <taxon>Eukaryota</taxon>
        <taxon>Metazoa</taxon>
        <taxon>Ecdysozoa</taxon>
        <taxon>Arthropoda</taxon>
        <taxon>Hexapoda</taxon>
        <taxon>Insecta</taxon>
        <taxon>Pterygota</taxon>
        <taxon>Neoptera</taxon>
        <taxon>Endopterygota</taxon>
        <taxon>Coleoptera</taxon>
        <taxon>Polyphaga</taxon>
        <taxon>Cucujiformia</taxon>
        <taxon>Chrysomeloidea</taxon>
        <taxon>Chrysomelidae</taxon>
        <taxon>Galerucinae</taxon>
        <taxon>Alticini</taxon>
        <taxon>Psylliodes</taxon>
    </lineage>
</organism>
<dbReference type="GO" id="GO:0008010">
    <property type="term" value="F:structural constituent of chitin-based larval cuticle"/>
    <property type="evidence" value="ECO:0007669"/>
    <property type="project" value="TreeGrafter"/>
</dbReference>
<dbReference type="EMBL" id="OV651829">
    <property type="protein sequence ID" value="CAH1104496.1"/>
    <property type="molecule type" value="Genomic_DNA"/>
</dbReference>
<gene>
    <name evidence="3" type="ORF">PSYICH_LOCUS5452</name>
</gene>
<protein>
    <submittedName>
        <fullName evidence="3">Uncharacterized protein</fullName>
    </submittedName>
</protein>
<keyword evidence="4" id="KW-1185">Reference proteome</keyword>